<organism evidence="1 2">
    <name type="scientific">Papaver somniferum</name>
    <name type="common">Opium poppy</name>
    <dbReference type="NCBI Taxonomy" id="3469"/>
    <lineage>
        <taxon>Eukaryota</taxon>
        <taxon>Viridiplantae</taxon>
        <taxon>Streptophyta</taxon>
        <taxon>Embryophyta</taxon>
        <taxon>Tracheophyta</taxon>
        <taxon>Spermatophyta</taxon>
        <taxon>Magnoliopsida</taxon>
        <taxon>Ranunculales</taxon>
        <taxon>Papaveraceae</taxon>
        <taxon>Papaveroideae</taxon>
        <taxon>Papaver</taxon>
    </lineage>
</organism>
<dbReference type="Gramene" id="RZC53589">
    <property type="protein sequence ID" value="RZC53589"/>
    <property type="gene ID" value="C5167_012444"/>
</dbReference>
<name>A0A4Y7J1E8_PAPSO</name>
<dbReference type="EMBL" id="CM010717">
    <property type="protein sequence ID" value="RZC53589.1"/>
    <property type="molecule type" value="Genomic_DNA"/>
</dbReference>
<keyword evidence="2" id="KW-1185">Reference proteome</keyword>
<gene>
    <name evidence="1" type="ORF">C5167_012444</name>
</gene>
<accession>A0A4Y7J1E8</accession>
<evidence type="ECO:0000313" key="2">
    <source>
        <dbReference type="Proteomes" id="UP000316621"/>
    </source>
</evidence>
<proteinExistence type="predicted"/>
<dbReference type="STRING" id="3469.A0A4Y7J1E8"/>
<sequence length="237" mass="27087">MVRDTRYIGVSHLANRYELLRSSSFYPYWHANSADVSSWNVFEFHGISIIDKEGVVLVEVMFEVISWLSYHVKHLYLLPLLTRFVRVNKGSHYTLSEAKTNAFRDQTAGITTRSRAKLAPDQWTVMSILAKDSDWEEVQDQGAWQTKISYTRLAQPLVTSTLLSNLMQCQRCLMRTSANRSGVTSPVFGVSKVNIVFLVVNIYCKNADDDGYEDDVLIRSDPLNEINLVSYISDFLL</sequence>
<dbReference type="Proteomes" id="UP000316621">
    <property type="component" value="Chromosome 3"/>
</dbReference>
<evidence type="ECO:0000313" key="1">
    <source>
        <dbReference type="EMBL" id="RZC53589.1"/>
    </source>
</evidence>
<reference evidence="1 2" key="1">
    <citation type="journal article" date="2018" name="Science">
        <title>The opium poppy genome and morphinan production.</title>
        <authorList>
            <person name="Guo L."/>
            <person name="Winzer T."/>
            <person name="Yang X."/>
            <person name="Li Y."/>
            <person name="Ning Z."/>
            <person name="He Z."/>
            <person name="Teodor R."/>
            <person name="Lu Y."/>
            <person name="Bowser T.A."/>
            <person name="Graham I.A."/>
            <person name="Ye K."/>
        </authorList>
    </citation>
    <scope>NUCLEOTIDE SEQUENCE [LARGE SCALE GENOMIC DNA]</scope>
    <source>
        <strain evidence="2">cv. HN1</strain>
        <tissue evidence="1">Leaves</tissue>
    </source>
</reference>
<protein>
    <submittedName>
        <fullName evidence="1">Uncharacterized protein</fullName>
    </submittedName>
</protein>
<dbReference type="AlphaFoldDB" id="A0A4Y7J1E8"/>